<evidence type="ECO:0000256" key="2">
    <source>
        <dbReference type="SAM" id="MobiDB-lite"/>
    </source>
</evidence>
<dbReference type="Proteomes" id="UP000215914">
    <property type="component" value="Chromosome 5"/>
</dbReference>
<dbReference type="Gramene" id="mRNA:HanXRQr2_Chr01g0022141">
    <property type="protein sequence ID" value="mRNA:HanXRQr2_Chr01g0022141"/>
    <property type="gene ID" value="HanXRQr2_Chr01g0022141"/>
</dbReference>
<dbReference type="PANTHER" id="PTHR44102">
    <property type="entry name" value="PROTEIN NPG1"/>
    <property type="match status" value="1"/>
</dbReference>
<keyword evidence="5" id="KW-1185">Reference proteome</keyword>
<proteinExistence type="predicted"/>
<dbReference type="SUPFAM" id="SSF48452">
    <property type="entry name" value="TPR-like"/>
    <property type="match status" value="2"/>
</dbReference>
<dbReference type="OMA" id="EDHTCVP"/>
<feature type="region of interest" description="Disordered" evidence="2">
    <location>
        <begin position="1"/>
        <end position="40"/>
    </location>
</feature>
<feature type="compositionally biased region" description="Low complexity" evidence="2">
    <location>
        <begin position="17"/>
        <end position="28"/>
    </location>
</feature>
<reference evidence="3" key="3">
    <citation type="submission" date="2020-06" db="EMBL/GenBank/DDBJ databases">
        <title>Helianthus annuus Genome sequencing and assembly Release 2.</title>
        <authorList>
            <person name="Gouzy J."/>
            <person name="Langlade N."/>
            <person name="Munos S."/>
        </authorList>
    </citation>
    <scope>NUCLEOTIDE SEQUENCE</scope>
    <source>
        <tissue evidence="3">Leaves</tissue>
    </source>
</reference>
<dbReference type="Pfam" id="PF13181">
    <property type="entry name" value="TPR_8"/>
    <property type="match status" value="1"/>
</dbReference>
<dbReference type="InterPro" id="IPR043376">
    <property type="entry name" value="NPG1-like"/>
</dbReference>
<name>A0A251UV32_HELAN</name>
<dbReference type="Gene3D" id="1.25.40.10">
    <property type="entry name" value="Tetratricopeptide repeat domain"/>
    <property type="match status" value="2"/>
</dbReference>
<gene>
    <name evidence="4" type="ORF">HannXRQ_Chr05g0160761</name>
    <name evidence="3" type="ORF">HanXRQr2_Chr01g0022141</name>
</gene>
<dbReference type="EMBL" id="CM007894">
    <property type="protein sequence ID" value="OTG26632.1"/>
    <property type="molecule type" value="Genomic_DNA"/>
</dbReference>
<dbReference type="PROSITE" id="PS50005">
    <property type="entry name" value="TPR"/>
    <property type="match status" value="1"/>
</dbReference>
<dbReference type="EMBL" id="MNCJ02000316">
    <property type="protein sequence ID" value="KAF5822062.1"/>
    <property type="molecule type" value="Genomic_DNA"/>
</dbReference>
<accession>A0A251UV32</accession>
<organism evidence="4 5">
    <name type="scientific">Helianthus annuus</name>
    <name type="common">Common sunflower</name>
    <dbReference type="NCBI Taxonomy" id="4232"/>
    <lineage>
        <taxon>Eukaryota</taxon>
        <taxon>Viridiplantae</taxon>
        <taxon>Streptophyta</taxon>
        <taxon>Embryophyta</taxon>
        <taxon>Tracheophyta</taxon>
        <taxon>Spermatophyta</taxon>
        <taxon>Magnoliopsida</taxon>
        <taxon>eudicotyledons</taxon>
        <taxon>Gunneridae</taxon>
        <taxon>Pentapetalae</taxon>
        <taxon>asterids</taxon>
        <taxon>campanulids</taxon>
        <taxon>Asterales</taxon>
        <taxon>Asteraceae</taxon>
        <taxon>Asteroideae</taxon>
        <taxon>Heliantheae alliance</taxon>
        <taxon>Heliantheae</taxon>
        <taxon>Helianthus</taxon>
    </lineage>
</organism>
<dbReference type="SMART" id="SM00028">
    <property type="entry name" value="TPR"/>
    <property type="match status" value="5"/>
</dbReference>
<sequence length="705" mass="78492">MKLENEMIRSSESLAVNDYSSDANDYSSQATGENDKKIDTGNIEEAESSLRENGSLNYEEARALLGRYEYQKGNIEAALHVFEGIDLATVIPKMKTSLTQRTEPRKKVSHNYGDPPLSTHAVGLLLEAIYLKSKSLQMLQRYKEAAQSCKVILDIIESSLPEGLPENFGTDCKLQETLNHAIELLPELWKLAGSPQEAVLSFRRALLHHQTLNAETTAKIQKDFAYFLLYNGGEEAVPPNLRSQMDTSFVPKNNIEEAILLLMILLRKVSLQMIKWDPLILDHLSYALSISNGLGALCAQLEELPPGIIDSNERYILLALCYHGQGDDISALHLLKNIYKHDDPQCGPALLLASKICGENLSYFEEGASSAKRAIRALEDNCDEMVGIAYYLLGISISGHCRSAISDLERVEKQAEVIQCLETGGKFTGMNDSRIVYNLSLENAEQRKLDVALSYAKRLVKLEGGSSVKGWILLARILSGQKRFSEGETVINAALEQTGKWDQGELLRTKARLQVAQGEIKNAIQTYTQILAVLQVQGKSFRSQKKNHEIGGKQLKSLEMETWHDLAMVYMKLSQWGDAEACLLKSESIDYYSASRLHITGLLYEAKGLDKEAQKAYELALDMDPGHVASLVSLAVIIRRAGVKPAAAAKSFLTEALRLDRLNSLAWYNLGLFYKEDGPMFMREAANCFEAASILEETEPIEPFR</sequence>
<reference evidence="4" key="2">
    <citation type="submission" date="2017-02" db="EMBL/GenBank/DDBJ databases">
        <title>Sunflower complete genome.</title>
        <authorList>
            <person name="Langlade N."/>
            <person name="Munos S."/>
        </authorList>
    </citation>
    <scope>NUCLEOTIDE SEQUENCE [LARGE SCALE GENOMIC DNA]</scope>
    <source>
        <tissue evidence="4">Leaves</tissue>
    </source>
</reference>
<evidence type="ECO:0000313" key="4">
    <source>
        <dbReference type="EMBL" id="OTG26632.1"/>
    </source>
</evidence>
<dbReference type="InParanoid" id="A0A251UV32"/>
<reference evidence="3 5" key="1">
    <citation type="journal article" date="2017" name="Nature">
        <title>The sunflower genome provides insights into oil metabolism, flowering and Asterid evolution.</title>
        <authorList>
            <person name="Badouin H."/>
            <person name="Gouzy J."/>
            <person name="Grassa C.J."/>
            <person name="Murat F."/>
            <person name="Staton S.E."/>
            <person name="Cottret L."/>
            <person name="Lelandais-Briere C."/>
            <person name="Owens G.L."/>
            <person name="Carrere S."/>
            <person name="Mayjonade B."/>
            <person name="Legrand L."/>
            <person name="Gill N."/>
            <person name="Kane N.C."/>
            <person name="Bowers J.E."/>
            <person name="Hubner S."/>
            <person name="Bellec A."/>
            <person name="Berard A."/>
            <person name="Berges H."/>
            <person name="Blanchet N."/>
            <person name="Boniface M.C."/>
            <person name="Brunel D."/>
            <person name="Catrice O."/>
            <person name="Chaidir N."/>
            <person name="Claudel C."/>
            <person name="Donnadieu C."/>
            <person name="Faraut T."/>
            <person name="Fievet G."/>
            <person name="Helmstetter N."/>
            <person name="King M."/>
            <person name="Knapp S.J."/>
            <person name="Lai Z."/>
            <person name="Le Paslier M.C."/>
            <person name="Lippi Y."/>
            <person name="Lorenzon L."/>
            <person name="Mandel J.R."/>
            <person name="Marage G."/>
            <person name="Marchand G."/>
            <person name="Marquand E."/>
            <person name="Bret-Mestries E."/>
            <person name="Morien E."/>
            <person name="Nambeesan S."/>
            <person name="Nguyen T."/>
            <person name="Pegot-Espagnet P."/>
            <person name="Pouilly N."/>
            <person name="Raftis F."/>
            <person name="Sallet E."/>
            <person name="Schiex T."/>
            <person name="Thomas J."/>
            <person name="Vandecasteele C."/>
            <person name="Vares D."/>
            <person name="Vear F."/>
            <person name="Vautrin S."/>
            <person name="Crespi M."/>
            <person name="Mangin B."/>
            <person name="Burke J.M."/>
            <person name="Salse J."/>
            <person name="Munos S."/>
            <person name="Vincourt P."/>
            <person name="Rieseberg L.H."/>
            <person name="Langlade N.B."/>
        </authorList>
    </citation>
    <scope>NUCLEOTIDE SEQUENCE [LARGE SCALE GENOMIC DNA]</scope>
    <source>
        <strain evidence="5">cv. SF193</strain>
        <tissue evidence="3">Leaves</tissue>
    </source>
</reference>
<dbReference type="STRING" id="4232.A0A251UV32"/>
<dbReference type="InterPro" id="IPR011990">
    <property type="entry name" value="TPR-like_helical_dom_sf"/>
</dbReference>
<keyword evidence="1" id="KW-0802">TPR repeat</keyword>
<dbReference type="PANTHER" id="PTHR44102:SF14">
    <property type="entry name" value="43KDA POSTSYNAPTIC PROTEIN"/>
    <property type="match status" value="1"/>
</dbReference>
<protein>
    <submittedName>
        <fullName evidence="3">43kDa postsynaptic protein</fullName>
    </submittedName>
    <submittedName>
        <fullName evidence="4">Putative tetratricopeptide-like helical domain-containing protein</fullName>
    </submittedName>
</protein>
<evidence type="ECO:0000256" key="1">
    <source>
        <dbReference type="PROSITE-ProRule" id="PRU00339"/>
    </source>
</evidence>
<evidence type="ECO:0000313" key="5">
    <source>
        <dbReference type="Proteomes" id="UP000215914"/>
    </source>
</evidence>
<dbReference type="AlphaFoldDB" id="A0A251UV32"/>
<feature type="repeat" description="TPR" evidence="1">
    <location>
        <begin position="594"/>
        <end position="627"/>
    </location>
</feature>
<evidence type="ECO:0000313" key="3">
    <source>
        <dbReference type="EMBL" id="KAF5822062.1"/>
    </source>
</evidence>
<dbReference type="OrthoDB" id="29013at2759"/>
<dbReference type="InterPro" id="IPR019734">
    <property type="entry name" value="TPR_rpt"/>
</dbReference>